<dbReference type="AlphaFoldDB" id="A0ABD1L2R2"/>
<dbReference type="InterPro" id="IPR001087">
    <property type="entry name" value="GDSL"/>
</dbReference>
<sequence>MSLMQFPIITNFQISVMSSLVLIVLCVATATAVRATPHCDFPAIINLGASNSDTGGLAASLLAVPPPYGETYFHTPVGRFSDGRIILDFIARSFGLPYISPYLDSLGTNFSTGVNFATAGSTIKPIQVQSRLTFSPFILGIQFTQFKRFKTKTQVIRNQGGVFATLMPKQEYFDRALYTFDIGQNDLTAMFFSNMTLQQVNASVPDIVKTFTSYIKNLYDMGARSFWIHSTGPLGCLPQIMTNFPFAERDAYGCAKPYNEVCQNFNLNLKEALAQLRKELPLAAITYVDIYSAKYSLFSDPKKYGFEYPLVSCCGYGGKYNFSNNAPCGGTIKENGADIFVGSCPNPHVRVIWDGTHFTEAANKVVFDLISTGAFNDPRSPLKMACQRNIT</sequence>
<evidence type="ECO:0000313" key="7">
    <source>
        <dbReference type="Proteomes" id="UP001603857"/>
    </source>
</evidence>
<evidence type="ECO:0000256" key="3">
    <source>
        <dbReference type="ARBA" id="ARBA00022801"/>
    </source>
</evidence>
<proteinExistence type="inferred from homology"/>
<comment type="similarity">
    <text evidence="1">Belongs to the 'GDSL' lipolytic enzyme family.</text>
</comment>
<dbReference type="Gene3D" id="3.40.50.1110">
    <property type="entry name" value="SGNH hydrolase"/>
    <property type="match status" value="1"/>
</dbReference>
<gene>
    <name evidence="6" type="ORF">Fmac_031678</name>
</gene>
<evidence type="ECO:0000256" key="4">
    <source>
        <dbReference type="ARBA" id="ARBA00023180"/>
    </source>
</evidence>
<dbReference type="InterPro" id="IPR036514">
    <property type="entry name" value="SGNH_hydro_sf"/>
</dbReference>
<reference evidence="6 7" key="1">
    <citation type="submission" date="2024-08" db="EMBL/GenBank/DDBJ databases">
        <title>Insights into the chromosomal genome structure of Flemingia macrophylla.</title>
        <authorList>
            <person name="Ding Y."/>
            <person name="Zhao Y."/>
            <person name="Bi W."/>
            <person name="Wu M."/>
            <person name="Zhao G."/>
            <person name="Gong Y."/>
            <person name="Li W."/>
            <person name="Zhang P."/>
        </authorList>
    </citation>
    <scope>NUCLEOTIDE SEQUENCE [LARGE SCALE GENOMIC DNA]</scope>
    <source>
        <strain evidence="6">DYQJB</strain>
        <tissue evidence="6">Leaf</tissue>
    </source>
</reference>
<keyword evidence="4" id="KW-0325">Glycoprotein</keyword>
<dbReference type="EMBL" id="JBGMDY010000011">
    <property type="protein sequence ID" value="KAL2317802.1"/>
    <property type="molecule type" value="Genomic_DNA"/>
</dbReference>
<name>A0ABD1L2R2_9FABA</name>
<accession>A0ABD1L2R2</accession>
<dbReference type="PANTHER" id="PTHR22835:SF621">
    <property type="entry name" value="GDSL ESTERASE_LIPASE ENOD8"/>
    <property type="match status" value="1"/>
</dbReference>
<evidence type="ECO:0008006" key="8">
    <source>
        <dbReference type="Google" id="ProtNLM"/>
    </source>
</evidence>
<evidence type="ECO:0000256" key="5">
    <source>
        <dbReference type="SAM" id="SignalP"/>
    </source>
</evidence>
<dbReference type="PANTHER" id="PTHR22835">
    <property type="entry name" value="ZINC FINGER FYVE DOMAIN CONTAINING PROTEIN"/>
    <property type="match status" value="1"/>
</dbReference>
<evidence type="ECO:0000256" key="2">
    <source>
        <dbReference type="ARBA" id="ARBA00022729"/>
    </source>
</evidence>
<feature type="chain" id="PRO_5044886296" description="Esterase" evidence="5">
    <location>
        <begin position="36"/>
        <end position="391"/>
    </location>
</feature>
<protein>
    <recommendedName>
        <fullName evidence="8">Esterase</fullName>
    </recommendedName>
</protein>
<dbReference type="CDD" id="cd01837">
    <property type="entry name" value="SGNH_plant_lipase_like"/>
    <property type="match status" value="1"/>
</dbReference>
<keyword evidence="3" id="KW-0378">Hydrolase</keyword>
<dbReference type="GO" id="GO:0016787">
    <property type="term" value="F:hydrolase activity"/>
    <property type="evidence" value="ECO:0007669"/>
    <property type="project" value="UniProtKB-KW"/>
</dbReference>
<dbReference type="Proteomes" id="UP001603857">
    <property type="component" value="Unassembled WGS sequence"/>
</dbReference>
<feature type="signal peptide" evidence="5">
    <location>
        <begin position="1"/>
        <end position="35"/>
    </location>
</feature>
<dbReference type="Pfam" id="PF00657">
    <property type="entry name" value="Lipase_GDSL"/>
    <property type="match status" value="1"/>
</dbReference>
<keyword evidence="2 5" id="KW-0732">Signal</keyword>
<evidence type="ECO:0000256" key="1">
    <source>
        <dbReference type="ARBA" id="ARBA00008668"/>
    </source>
</evidence>
<dbReference type="InterPro" id="IPR035669">
    <property type="entry name" value="SGNH_plant_lipase-like"/>
</dbReference>
<organism evidence="6 7">
    <name type="scientific">Flemingia macrophylla</name>
    <dbReference type="NCBI Taxonomy" id="520843"/>
    <lineage>
        <taxon>Eukaryota</taxon>
        <taxon>Viridiplantae</taxon>
        <taxon>Streptophyta</taxon>
        <taxon>Embryophyta</taxon>
        <taxon>Tracheophyta</taxon>
        <taxon>Spermatophyta</taxon>
        <taxon>Magnoliopsida</taxon>
        <taxon>eudicotyledons</taxon>
        <taxon>Gunneridae</taxon>
        <taxon>Pentapetalae</taxon>
        <taxon>rosids</taxon>
        <taxon>fabids</taxon>
        <taxon>Fabales</taxon>
        <taxon>Fabaceae</taxon>
        <taxon>Papilionoideae</taxon>
        <taxon>50 kb inversion clade</taxon>
        <taxon>NPAAA clade</taxon>
        <taxon>indigoferoid/millettioid clade</taxon>
        <taxon>Phaseoleae</taxon>
        <taxon>Flemingia</taxon>
    </lineage>
</organism>
<evidence type="ECO:0000313" key="6">
    <source>
        <dbReference type="EMBL" id="KAL2317802.1"/>
    </source>
</evidence>
<keyword evidence="7" id="KW-1185">Reference proteome</keyword>
<comment type="caution">
    <text evidence="6">The sequence shown here is derived from an EMBL/GenBank/DDBJ whole genome shotgun (WGS) entry which is preliminary data.</text>
</comment>